<keyword evidence="2 6" id="KW-0288">FMN</keyword>
<dbReference type="SUPFAM" id="SSF51679">
    <property type="entry name" value="Bacterial luciferase-like"/>
    <property type="match status" value="1"/>
</dbReference>
<dbReference type="RefSeq" id="WP_036061513.1">
    <property type="nucleotide sequence ID" value="NZ_CP011102.1"/>
</dbReference>
<feature type="binding site" evidence="6">
    <location>
        <position position="217"/>
    </location>
    <ligand>
        <name>FMN</name>
        <dbReference type="ChEBI" id="CHEBI:58210"/>
    </ligand>
</feature>
<feature type="binding site" evidence="6">
    <location>
        <position position="92"/>
    </location>
    <ligand>
        <name>FMN</name>
        <dbReference type="ChEBI" id="CHEBI:58210"/>
    </ligand>
</feature>
<evidence type="ECO:0000313" key="9">
    <source>
        <dbReference type="Proteomes" id="UP000223060"/>
    </source>
</evidence>
<dbReference type="GO" id="GO:0016705">
    <property type="term" value="F:oxidoreductase activity, acting on paired donors, with incorporation or reduction of molecular oxygen"/>
    <property type="evidence" value="ECO:0007669"/>
    <property type="project" value="InterPro"/>
</dbReference>
<gene>
    <name evidence="8" type="ORF">UE46_14330</name>
</gene>
<evidence type="ECO:0000256" key="3">
    <source>
        <dbReference type="ARBA" id="ARBA00023002"/>
    </source>
</evidence>
<keyword evidence="4 8" id="KW-0503">Monooxygenase</keyword>
<keyword evidence="3" id="KW-0560">Oxidoreductase</keyword>
<proteinExistence type="inferred from homology"/>
<dbReference type="GO" id="GO:0004497">
    <property type="term" value="F:monooxygenase activity"/>
    <property type="evidence" value="ECO:0007669"/>
    <property type="project" value="UniProtKB-KW"/>
</dbReference>
<dbReference type="CDD" id="cd01095">
    <property type="entry name" value="Nitrilotriacetate_monoxgenase"/>
    <property type="match status" value="1"/>
</dbReference>
<evidence type="ECO:0000256" key="5">
    <source>
        <dbReference type="ARBA" id="ARBA00033748"/>
    </source>
</evidence>
<evidence type="ECO:0000256" key="4">
    <source>
        <dbReference type="ARBA" id="ARBA00023033"/>
    </source>
</evidence>
<dbReference type="InterPro" id="IPR051260">
    <property type="entry name" value="Diverse_substr_monoxygenases"/>
</dbReference>
<dbReference type="AlphaFoldDB" id="A0A1S7FXC4"/>
<evidence type="ECO:0000256" key="2">
    <source>
        <dbReference type="ARBA" id="ARBA00022643"/>
    </source>
</evidence>
<keyword evidence="9" id="KW-1185">Reference proteome</keyword>
<accession>A0A1S7FXC4</accession>
<evidence type="ECO:0000259" key="7">
    <source>
        <dbReference type="Pfam" id="PF00296"/>
    </source>
</evidence>
<dbReference type="PANTHER" id="PTHR30011">
    <property type="entry name" value="ALKANESULFONATE MONOOXYGENASE-RELATED"/>
    <property type="match status" value="1"/>
</dbReference>
<dbReference type="InterPro" id="IPR011251">
    <property type="entry name" value="Luciferase-like_dom"/>
</dbReference>
<feature type="binding site" evidence="6">
    <location>
        <position position="142"/>
    </location>
    <ligand>
        <name>FMN</name>
        <dbReference type="ChEBI" id="CHEBI:58210"/>
    </ligand>
</feature>
<comment type="similarity">
    <text evidence="5">Belongs to the NtaA/SnaA/DszA monooxygenase family.</text>
</comment>
<evidence type="ECO:0000256" key="1">
    <source>
        <dbReference type="ARBA" id="ARBA00022630"/>
    </source>
</evidence>
<organism evidence="8 9">
    <name type="scientific">Listeria weihenstephanensis</name>
    <dbReference type="NCBI Taxonomy" id="1006155"/>
    <lineage>
        <taxon>Bacteria</taxon>
        <taxon>Bacillati</taxon>
        <taxon>Bacillota</taxon>
        <taxon>Bacilli</taxon>
        <taxon>Bacillales</taxon>
        <taxon>Listeriaceae</taxon>
        <taxon>Listeria</taxon>
    </lineage>
</organism>
<feature type="binding site" evidence="6">
    <location>
        <position position="55"/>
    </location>
    <ligand>
        <name>FMN</name>
        <dbReference type="ChEBI" id="CHEBI:58210"/>
    </ligand>
</feature>
<dbReference type="NCBIfam" id="TIGR03860">
    <property type="entry name" value="FMN_nitrolo"/>
    <property type="match status" value="1"/>
</dbReference>
<dbReference type="PIRSF" id="PIRSF000337">
    <property type="entry name" value="NTA_MOA"/>
    <property type="match status" value="1"/>
</dbReference>
<dbReference type="EMBL" id="CP011102">
    <property type="protein sequence ID" value="AQY52078.1"/>
    <property type="molecule type" value="Genomic_DNA"/>
</dbReference>
<name>A0A1S7FXC4_9LIST</name>
<dbReference type="Pfam" id="PF00296">
    <property type="entry name" value="Bac_luciferase"/>
    <property type="match status" value="1"/>
</dbReference>
<dbReference type="InterPro" id="IPR036661">
    <property type="entry name" value="Luciferase-like_sf"/>
</dbReference>
<dbReference type="KEGG" id="lwi:UE46_14330"/>
<dbReference type="Proteomes" id="UP000223060">
    <property type="component" value="Chromosome"/>
</dbReference>
<keyword evidence="1 6" id="KW-0285">Flavoprotein</keyword>
<feature type="binding site" evidence="6">
    <location>
        <position position="146"/>
    </location>
    <ligand>
        <name>FMN</name>
        <dbReference type="ChEBI" id="CHEBI:58210"/>
    </ligand>
</feature>
<sequence length="441" mass="48594">MGKIKFGVMLHGPGGHMNAWKHESVPADASVNFDFYKETTLKAEAAGFTLAFVADGLFINEKSIPHFLNRFEPLTVLSGLAAVTSRIGLVGTLSTSYSEPFTVARQFGSLDLISNGRAGWNAVTSPLEGSANNYSKKTHPEHALRYEIATEHLEVVKGLWDSWEDDAFVRDRETGQFFDREKLHRLNHQGRFFSVEGPLNIGRSKQGQPVIFQAGASEPGKDLAAKSADAVFTNGGSLEEAQAFYADVKARTVANGRNADEIKIFPGFAPIVGVTQADADAKYEKIKNLVSDEEALAYLGRFFDHFDFSKFPLDEPFPDIGTVGENSFRATTQKIKADAKRENLTLREVALRVTTPKSAFVSTPERIADELIAWFDGKAADGFIFGAPVLGEGLDDFIQKVIPILEARGYYDREYASDTLRGNLDLPFKESRYASKVEAQN</sequence>
<evidence type="ECO:0000313" key="8">
    <source>
        <dbReference type="EMBL" id="AQY52078.1"/>
    </source>
</evidence>
<reference evidence="9" key="1">
    <citation type="submission" date="2015-03" db="EMBL/GenBank/DDBJ databases">
        <authorList>
            <person name="Ferrari E."/>
            <person name="Walter M.C."/>
            <person name="Huptas C."/>
            <person name="Scherer S."/>
            <person name="Mueller-Herbst S."/>
        </authorList>
    </citation>
    <scope>NUCLEOTIDE SEQUENCE [LARGE SCALE GENOMIC DNA]</scope>
    <source>
        <strain evidence="9">LWP01</strain>
    </source>
</reference>
<dbReference type="Gene3D" id="3.20.20.30">
    <property type="entry name" value="Luciferase-like domain"/>
    <property type="match status" value="1"/>
</dbReference>
<dbReference type="PANTHER" id="PTHR30011:SF16">
    <property type="entry name" value="C2H2 FINGER DOMAIN TRANSCRIPTION FACTOR (EUROFUNG)-RELATED"/>
    <property type="match status" value="1"/>
</dbReference>
<feature type="domain" description="Luciferase-like" evidence="7">
    <location>
        <begin position="28"/>
        <end position="375"/>
    </location>
</feature>
<protein>
    <submittedName>
        <fullName evidence="8">Monooxygenase</fullName>
    </submittedName>
</protein>
<evidence type="ECO:0000256" key="6">
    <source>
        <dbReference type="PIRSR" id="PIRSR000337-1"/>
    </source>
</evidence>
<dbReference type="InterPro" id="IPR016215">
    <property type="entry name" value="NTA_MOA"/>
</dbReference>